<dbReference type="VEuPathDB" id="FungiDB:PV10_04845"/>
<gene>
    <name evidence="1" type="ORF">PV10_04845</name>
</gene>
<dbReference type="EMBL" id="KN847522">
    <property type="protein sequence ID" value="KIV93649.1"/>
    <property type="molecule type" value="Genomic_DNA"/>
</dbReference>
<name>A0A0D1ZID3_EXOME</name>
<keyword evidence="2" id="KW-1185">Reference proteome</keyword>
<protein>
    <submittedName>
        <fullName evidence="1">Uncharacterized protein</fullName>
    </submittedName>
</protein>
<dbReference type="AlphaFoldDB" id="A0A0D1ZID3"/>
<dbReference type="OrthoDB" id="4120707at2759"/>
<organism evidence="1 2">
    <name type="scientific">Exophiala mesophila</name>
    <name type="common">Black yeast-like fungus</name>
    <dbReference type="NCBI Taxonomy" id="212818"/>
    <lineage>
        <taxon>Eukaryota</taxon>
        <taxon>Fungi</taxon>
        <taxon>Dikarya</taxon>
        <taxon>Ascomycota</taxon>
        <taxon>Pezizomycotina</taxon>
        <taxon>Eurotiomycetes</taxon>
        <taxon>Chaetothyriomycetidae</taxon>
        <taxon>Chaetothyriales</taxon>
        <taxon>Herpotrichiellaceae</taxon>
        <taxon>Exophiala</taxon>
    </lineage>
</organism>
<evidence type="ECO:0000313" key="2">
    <source>
        <dbReference type="Proteomes" id="UP000054302"/>
    </source>
</evidence>
<dbReference type="GeneID" id="27322690"/>
<accession>A0A0D1ZID3</accession>
<dbReference type="Proteomes" id="UP000054302">
    <property type="component" value="Unassembled WGS sequence"/>
</dbReference>
<sequence>MNEMASNIPRALLSTIPRVVISNAPRSWSKSPLQLDMFDSLKILELRNITIWCQYHDDEYLKSLEGDECMMGLALFNLNRISPQLTQLCADGQRKFHILLSCQFVASSMTGETIQAVIDIDQRKVLHKSSGPAIRDRHAWAGFY</sequence>
<dbReference type="RefSeq" id="XP_016225223.1">
    <property type="nucleotide sequence ID" value="XM_016369435.1"/>
</dbReference>
<proteinExistence type="predicted"/>
<dbReference type="HOGENOM" id="CLU_108571_0_0_1"/>
<evidence type="ECO:0000313" key="1">
    <source>
        <dbReference type="EMBL" id="KIV93649.1"/>
    </source>
</evidence>
<reference evidence="1 2" key="1">
    <citation type="submission" date="2015-01" db="EMBL/GenBank/DDBJ databases">
        <title>The Genome Sequence of Exophiala mesophila CBS40295.</title>
        <authorList>
            <consortium name="The Broad Institute Genomics Platform"/>
            <person name="Cuomo C."/>
            <person name="de Hoog S."/>
            <person name="Gorbushina A."/>
            <person name="Stielow B."/>
            <person name="Teixiera M."/>
            <person name="Abouelleil A."/>
            <person name="Chapman S.B."/>
            <person name="Priest M."/>
            <person name="Young S.K."/>
            <person name="Wortman J."/>
            <person name="Nusbaum C."/>
            <person name="Birren B."/>
        </authorList>
    </citation>
    <scope>NUCLEOTIDE SEQUENCE [LARGE SCALE GENOMIC DNA]</scope>
    <source>
        <strain evidence="1 2">CBS 40295</strain>
    </source>
</reference>